<protein>
    <recommendedName>
        <fullName evidence="8">Magnesium transport protein CorA</fullName>
    </recommendedName>
</protein>
<dbReference type="Gene3D" id="3.30.460.20">
    <property type="entry name" value="CorA soluble domain-like"/>
    <property type="match status" value="1"/>
</dbReference>
<keyword evidence="6 8" id="KW-1133">Transmembrane helix</keyword>
<organism evidence="9 10">
    <name type="scientific">Methyloradius palustris</name>
    <dbReference type="NCBI Taxonomy" id="2778876"/>
    <lineage>
        <taxon>Bacteria</taxon>
        <taxon>Pseudomonadati</taxon>
        <taxon>Pseudomonadota</taxon>
        <taxon>Betaproteobacteria</taxon>
        <taxon>Nitrosomonadales</taxon>
        <taxon>Methylophilaceae</taxon>
        <taxon>Methyloradius</taxon>
    </lineage>
</organism>
<keyword evidence="3 8" id="KW-0813">Transport</keyword>
<keyword evidence="10" id="KW-1185">Reference proteome</keyword>
<gene>
    <name evidence="9" type="primary">corA-1</name>
    <name evidence="8" type="synonym">corA</name>
    <name evidence="9" type="ORF">ZMTM_19590</name>
</gene>
<comment type="function">
    <text evidence="8">Mediates influx of magnesium ions.</text>
</comment>
<evidence type="ECO:0000256" key="3">
    <source>
        <dbReference type="ARBA" id="ARBA00022448"/>
    </source>
</evidence>
<feature type="transmembrane region" description="Helical" evidence="8">
    <location>
        <begin position="324"/>
        <end position="345"/>
    </location>
</feature>
<comment type="subcellular location">
    <subcellularLocation>
        <location evidence="1">Cell membrane</location>
        <topology evidence="1">Multi-pass membrane protein</topology>
    </subcellularLocation>
    <subcellularLocation>
        <location evidence="8">Membrane</location>
        <topology evidence="8">Multi-pass membrane protein</topology>
    </subcellularLocation>
</comment>
<dbReference type="InterPro" id="IPR004488">
    <property type="entry name" value="Mg/Co-transport_prot_CorA"/>
</dbReference>
<dbReference type="GO" id="GO:0005886">
    <property type="term" value="C:plasma membrane"/>
    <property type="evidence" value="ECO:0007669"/>
    <property type="project" value="UniProtKB-SubCell"/>
</dbReference>
<evidence type="ECO:0000256" key="4">
    <source>
        <dbReference type="ARBA" id="ARBA00022475"/>
    </source>
</evidence>
<dbReference type="PANTHER" id="PTHR46494">
    <property type="entry name" value="CORA FAMILY METAL ION TRANSPORTER (EUROFUNG)"/>
    <property type="match status" value="1"/>
</dbReference>
<accession>A0A8D5G1K8</accession>
<dbReference type="Gene3D" id="1.20.58.340">
    <property type="entry name" value="Magnesium transport protein CorA, transmembrane region"/>
    <property type="match status" value="2"/>
</dbReference>
<dbReference type="InterPro" id="IPR002523">
    <property type="entry name" value="MgTranspt_CorA/ZnTranspt_ZntB"/>
</dbReference>
<dbReference type="RefSeq" id="WP_221763761.1">
    <property type="nucleotide sequence ID" value="NZ_AP024110.1"/>
</dbReference>
<dbReference type="InterPro" id="IPR045861">
    <property type="entry name" value="CorA_cytoplasmic_dom"/>
</dbReference>
<reference evidence="9" key="1">
    <citation type="journal article" date="2021" name="Arch. Microbiol.">
        <title>Methyloradius palustris gen. nov., sp. nov., a methanol-oxidizing bacterium isolated from snow.</title>
        <authorList>
            <person name="Miyadera T."/>
            <person name="Kojima H."/>
            <person name="Fukui M."/>
        </authorList>
    </citation>
    <scope>NUCLEOTIDE SEQUENCE</scope>
    <source>
        <strain evidence="9">Zm11</strain>
    </source>
</reference>
<keyword evidence="8" id="KW-0460">Magnesium</keyword>
<dbReference type="GO" id="GO:0000287">
    <property type="term" value="F:magnesium ion binding"/>
    <property type="evidence" value="ECO:0007669"/>
    <property type="project" value="TreeGrafter"/>
</dbReference>
<dbReference type="Proteomes" id="UP000826722">
    <property type="component" value="Chromosome"/>
</dbReference>
<dbReference type="SUPFAM" id="SSF144083">
    <property type="entry name" value="Magnesium transport protein CorA, transmembrane region"/>
    <property type="match status" value="1"/>
</dbReference>
<evidence type="ECO:0000256" key="7">
    <source>
        <dbReference type="ARBA" id="ARBA00023136"/>
    </source>
</evidence>
<feature type="transmembrane region" description="Helical" evidence="8">
    <location>
        <begin position="292"/>
        <end position="312"/>
    </location>
</feature>
<evidence type="ECO:0000256" key="8">
    <source>
        <dbReference type="RuleBase" id="RU362010"/>
    </source>
</evidence>
<evidence type="ECO:0000256" key="1">
    <source>
        <dbReference type="ARBA" id="ARBA00004651"/>
    </source>
</evidence>
<name>A0A8D5G1K8_9PROT</name>
<comment type="similarity">
    <text evidence="2 8">Belongs to the CorA metal ion transporter (MIT) (TC 1.A.35) family.</text>
</comment>
<evidence type="ECO:0000313" key="9">
    <source>
        <dbReference type="EMBL" id="BCM25700.1"/>
    </source>
</evidence>
<dbReference type="PANTHER" id="PTHR46494:SF1">
    <property type="entry name" value="CORA FAMILY METAL ION TRANSPORTER (EUROFUNG)"/>
    <property type="match status" value="1"/>
</dbReference>
<keyword evidence="5 8" id="KW-0812">Transmembrane</keyword>
<evidence type="ECO:0000256" key="2">
    <source>
        <dbReference type="ARBA" id="ARBA00009765"/>
    </source>
</evidence>
<evidence type="ECO:0000256" key="5">
    <source>
        <dbReference type="ARBA" id="ARBA00022692"/>
    </source>
</evidence>
<dbReference type="NCBIfam" id="TIGR00383">
    <property type="entry name" value="corA"/>
    <property type="match status" value="1"/>
</dbReference>
<dbReference type="Pfam" id="PF01544">
    <property type="entry name" value="CorA"/>
    <property type="match status" value="1"/>
</dbReference>
<dbReference type="GO" id="GO:0050897">
    <property type="term" value="F:cobalt ion binding"/>
    <property type="evidence" value="ECO:0007669"/>
    <property type="project" value="TreeGrafter"/>
</dbReference>
<keyword evidence="8" id="KW-0406">Ion transport</keyword>
<proteinExistence type="inferred from homology"/>
<keyword evidence="4 8" id="KW-1003">Cell membrane</keyword>
<dbReference type="KEGG" id="mpau:ZMTM_19590"/>
<dbReference type="AlphaFoldDB" id="A0A8D5G1K8"/>
<dbReference type="CDD" id="cd12828">
    <property type="entry name" value="TmCorA-like_1"/>
    <property type="match status" value="1"/>
</dbReference>
<evidence type="ECO:0000313" key="10">
    <source>
        <dbReference type="Proteomes" id="UP000826722"/>
    </source>
</evidence>
<dbReference type="SUPFAM" id="SSF143865">
    <property type="entry name" value="CorA soluble domain-like"/>
    <property type="match status" value="1"/>
</dbReference>
<dbReference type="InterPro" id="IPR045863">
    <property type="entry name" value="CorA_TM1_TM2"/>
</dbReference>
<evidence type="ECO:0000256" key="6">
    <source>
        <dbReference type="ARBA" id="ARBA00022989"/>
    </source>
</evidence>
<dbReference type="GO" id="GO:0015095">
    <property type="term" value="F:magnesium ion transmembrane transporter activity"/>
    <property type="evidence" value="ECO:0007669"/>
    <property type="project" value="UniProtKB-UniRule"/>
</dbReference>
<dbReference type="GO" id="GO:0015087">
    <property type="term" value="F:cobalt ion transmembrane transporter activity"/>
    <property type="evidence" value="ECO:0007669"/>
    <property type="project" value="UniProtKB-UniRule"/>
</dbReference>
<sequence length="355" mass="40942">MKKSKKHKIGMAPGSLVYMGDITTEKPTLSLIDYCEDHLHEKMIEIADLADIKPDEKNKIWLNLSGIQDPNFISEIGKQFNLHPLVLEDILNTDQRPKVESYGDYLYIVLRNFEFKRSGNLSSRQVSLILGKHFVLTFQEQVTECFEPVCERLRNGRIHIRQAGTDYLAYALIDVIVDQYFSIIEDIGIHCETLEEKLLRKPSPTLLQKIQVLKRESMELRRGVWPTREVINNLIRNDEGFFEASTVLYLRDIYDHAVHVIESLEAVRDLLAGMLDIYLSTISNQLNKEVRALTVVTMMFMPATLISGIFGMNFDKMPLLKDTFGFWIAIGIMALIAIVMGLHFFRMQWLSRRGI</sequence>
<keyword evidence="7 8" id="KW-0472">Membrane</keyword>
<dbReference type="FunFam" id="1.20.58.340:FF:000012">
    <property type="entry name" value="Magnesium transport protein CorA"/>
    <property type="match status" value="1"/>
</dbReference>
<dbReference type="EMBL" id="AP024110">
    <property type="protein sequence ID" value="BCM25700.1"/>
    <property type="molecule type" value="Genomic_DNA"/>
</dbReference>